<evidence type="ECO:0000313" key="1">
    <source>
        <dbReference type="EMBL" id="VFJ47808.1"/>
    </source>
</evidence>
<reference evidence="1" key="1">
    <citation type="submission" date="2019-02" db="EMBL/GenBank/DDBJ databases">
        <authorList>
            <person name="Gruber-Vodicka R. H."/>
            <person name="Seah K. B. B."/>
        </authorList>
    </citation>
    <scope>NUCLEOTIDE SEQUENCE</scope>
    <source>
        <strain evidence="1">BECK_DK47</strain>
    </source>
</reference>
<name>A0A450S7F7_9GAMM</name>
<gene>
    <name evidence="1" type="ORF">BECKDK2373B_GA0170837_101841</name>
</gene>
<sequence length="73" mass="8179">MGGRGSRRALFCRYFRLGGSLALPVKLLRCPIADLNLGIVGNHYWPINGLLFGFLVAPPNRVENFLEMLIYSL</sequence>
<protein>
    <submittedName>
        <fullName evidence="1">Uncharacterized protein</fullName>
    </submittedName>
</protein>
<dbReference type="AlphaFoldDB" id="A0A450S7F7"/>
<proteinExistence type="predicted"/>
<dbReference type="EMBL" id="CAADEX010000018">
    <property type="protein sequence ID" value="VFJ47808.1"/>
    <property type="molecule type" value="Genomic_DNA"/>
</dbReference>
<accession>A0A450S7F7</accession>
<organism evidence="1">
    <name type="scientific">Candidatus Kentrum sp. DK</name>
    <dbReference type="NCBI Taxonomy" id="2126562"/>
    <lineage>
        <taxon>Bacteria</taxon>
        <taxon>Pseudomonadati</taxon>
        <taxon>Pseudomonadota</taxon>
        <taxon>Gammaproteobacteria</taxon>
        <taxon>Candidatus Kentrum</taxon>
    </lineage>
</organism>